<dbReference type="InParanoid" id="K0IEN1"/>
<gene>
    <name evidence="1" type="ordered locus">Ngar_c12700</name>
</gene>
<sequence>MQDDLSGRILLVIVDIYDVCVWAQQVLRAAIRGPDMTSDNLTPAMERIADFCELVGYSEFGRNIPKTNNMNIK</sequence>
<evidence type="ECO:0000313" key="1">
    <source>
        <dbReference type="EMBL" id="AFU58210.1"/>
    </source>
</evidence>
<dbReference type="HOGENOM" id="CLU_2695892_0_0_2"/>
<dbReference type="BioCyc" id="CNIT1237085:G1324-1268-MONOMER"/>
<dbReference type="STRING" id="1237085.Ngar_c12700"/>
<dbReference type="Proteomes" id="UP000008037">
    <property type="component" value="Chromosome"/>
</dbReference>
<dbReference type="AlphaFoldDB" id="K0IEN1"/>
<dbReference type="EMBL" id="CP002408">
    <property type="protein sequence ID" value="AFU58210.1"/>
    <property type="molecule type" value="Genomic_DNA"/>
</dbReference>
<protein>
    <submittedName>
        <fullName evidence="1">Uncharacterized protein</fullName>
    </submittedName>
</protein>
<accession>K0IEN1</accession>
<reference evidence="1 2" key="1">
    <citation type="journal article" date="2012" name="Environ. Microbiol.">
        <title>The genome of the ammonia-oxidizing Candidatus Nitrososphaera gargensis: insights into metabolic versatility and environmental adaptations.</title>
        <authorList>
            <person name="Spang A."/>
            <person name="Poehlein A."/>
            <person name="Offre P."/>
            <person name="Zumbragel S."/>
            <person name="Haider S."/>
            <person name="Rychlik N."/>
            <person name="Nowka B."/>
            <person name="Schmeisser C."/>
            <person name="Lebedeva E.V."/>
            <person name="Rattei T."/>
            <person name="Bohm C."/>
            <person name="Schmid M."/>
            <person name="Galushko A."/>
            <person name="Hatzenpichler R."/>
            <person name="Weinmaier T."/>
            <person name="Daniel R."/>
            <person name="Schleper C."/>
            <person name="Spieck E."/>
            <person name="Streit W."/>
            <person name="Wagner M."/>
        </authorList>
    </citation>
    <scope>NUCLEOTIDE SEQUENCE [LARGE SCALE GENOMIC DNA]</scope>
    <source>
        <strain evidence="2">Ga9.2</strain>
    </source>
</reference>
<dbReference type="KEGG" id="nga:Ngar_c12700"/>
<name>K0IEN1_NITGG</name>
<keyword evidence="2" id="KW-1185">Reference proteome</keyword>
<evidence type="ECO:0000313" key="2">
    <source>
        <dbReference type="Proteomes" id="UP000008037"/>
    </source>
</evidence>
<organism evidence="1 2">
    <name type="scientific">Nitrososphaera gargensis (strain Ga9.2)</name>
    <dbReference type="NCBI Taxonomy" id="1237085"/>
    <lineage>
        <taxon>Archaea</taxon>
        <taxon>Nitrososphaerota</taxon>
        <taxon>Nitrososphaeria</taxon>
        <taxon>Nitrososphaerales</taxon>
        <taxon>Nitrososphaeraceae</taxon>
        <taxon>Nitrososphaera</taxon>
    </lineage>
</organism>
<proteinExistence type="predicted"/>